<evidence type="ECO:0000256" key="2">
    <source>
        <dbReference type="ARBA" id="ARBA00022490"/>
    </source>
</evidence>
<dbReference type="OrthoDB" id="2289278at2759"/>
<evidence type="ECO:0000259" key="6">
    <source>
        <dbReference type="PROSITE" id="PS51834"/>
    </source>
</evidence>
<evidence type="ECO:0000256" key="3">
    <source>
        <dbReference type="ARBA" id="ARBA00022658"/>
    </source>
</evidence>
<organism evidence="7 8">
    <name type="scientific">Exaiptasia diaphana</name>
    <name type="common">Tropical sea anemone</name>
    <name type="synonym">Aiptasia pulchella</name>
    <dbReference type="NCBI Taxonomy" id="2652724"/>
    <lineage>
        <taxon>Eukaryota</taxon>
        <taxon>Metazoa</taxon>
        <taxon>Cnidaria</taxon>
        <taxon>Anthozoa</taxon>
        <taxon>Hexacorallia</taxon>
        <taxon>Actiniaria</taxon>
        <taxon>Aiptasiidae</taxon>
        <taxon>Exaiptasia</taxon>
    </lineage>
</organism>
<accession>A0A913X911</accession>
<feature type="domain" description="UDENN FLCN/SMCR8-type" evidence="6">
    <location>
        <begin position="45"/>
        <end position="854"/>
    </location>
</feature>
<reference evidence="7" key="1">
    <citation type="submission" date="2022-11" db="UniProtKB">
        <authorList>
            <consortium name="EnsemblMetazoa"/>
        </authorList>
    </citation>
    <scope>IDENTIFICATION</scope>
</reference>
<dbReference type="EnsemblMetazoa" id="XM_021044640.2">
    <property type="protein sequence ID" value="XP_020900299.1"/>
    <property type="gene ID" value="LOC110238944"/>
</dbReference>
<comment type="similarity">
    <text evidence="5">Belongs to the SMCR8 family.</text>
</comment>
<proteinExistence type="inferred from homology"/>
<name>A0A913X911_EXADI</name>
<dbReference type="GO" id="GO:0005096">
    <property type="term" value="F:GTPase activator activity"/>
    <property type="evidence" value="ECO:0007669"/>
    <property type="project" value="InterPro"/>
</dbReference>
<dbReference type="KEGG" id="epa:110238944"/>
<keyword evidence="3" id="KW-0344">Guanine-nucleotide releasing factor</keyword>
<dbReference type="GO" id="GO:0005085">
    <property type="term" value="F:guanyl-nucleotide exchange factor activity"/>
    <property type="evidence" value="ECO:0007669"/>
    <property type="project" value="UniProtKB-KW"/>
</dbReference>
<evidence type="ECO:0000313" key="7">
    <source>
        <dbReference type="EnsemblMetazoa" id="XP_020900299.1"/>
    </source>
</evidence>
<dbReference type="RefSeq" id="XP_020900299.1">
    <property type="nucleotide sequence ID" value="XM_021044640.2"/>
</dbReference>
<dbReference type="GO" id="GO:0005737">
    <property type="term" value="C:cytoplasm"/>
    <property type="evidence" value="ECO:0007669"/>
    <property type="project" value="UniProtKB-SubCell"/>
</dbReference>
<evidence type="ECO:0000256" key="5">
    <source>
        <dbReference type="ARBA" id="ARBA00038137"/>
    </source>
</evidence>
<evidence type="ECO:0000313" key="8">
    <source>
        <dbReference type="Proteomes" id="UP000887567"/>
    </source>
</evidence>
<sequence length="891" mass="100799">MQSSHHLQFQSKMKMRDIGDDAEKIRRLKGLPKGLHLPFEIRNPWMKTTFEEDFILITEFAENEGPRDVLTLPSNGGGSFDKNAFALHVMSVDFQSQNRNAEFSITDDTQMVLSDKKAGMCAFVHHFTLYDIHARGYVRPFCMSYITDSKRKILSCLSNIEGEFQKIAKLFHTGNRVAFGMDLENRLVELLNLNEYLNFSWSQKNKSNIDDETLQKQREIYKQNMQETRKVVEVLKPHLKDQVILEKLRKLENQAEQQMNDFSLAPEHTGTELEAEEFWPSTLVTEMSPFDNTARRRARSLSSLDDLKLGGDIEMESFTSFGPSYLQNIKQLRNLHELCGLGAKEGINRLRNFVQNFSQEEIAIAIEKTEGCLVDPSTSLLSLGRSVVLNFTSGVDLKRSMSINSGKFTANMAISVLQRRQSFGSGCSACSTDSYKSCLDDCAFDSRRSSDGMLPRFVPSSSIHAELHFDDYDTFDSDTTPETPTSEFSVLPFDGGSHDNLSLGSFLVIDDHVFGRQTSEMYSIEQTRNASLMRRSRSLENLPSMVRKENPTKEQEVLCSSVGRVANVYGERTSGSADVKVPDDVSSELEENKMRDNKKAQHKPFVKKLRLEKDCSTKPNTKRPRCHVRNESQPLRCFAEEVCRPMDAQIGISGILEFRNNYSCGIHLIYALLSARPVVIQAKPENEREVRSLIATLWMFVSETSSCHGRAVIPWRKKALHITDLPCLRLVGLCKSNRRCLIPKSVGRYVSILDYETGIIVSPPYKGVFLKAAFSYRNSWPSNATLLAYMHSLFLELACKAYVLYYTCALGPALIDSKASGDSKASTDEIEVLNRLGVHFSDAAIVQHFAEVIKNQQIDSYFSGNEEIKAQTIINDLSKCTKFRNLPPFNP</sequence>
<dbReference type="PROSITE" id="PS51834">
    <property type="entry name" value="DENN_FLCN_SMCR8"/>
    <property type="match status" value="1"/>
</dbReference>
<dbReference type="AlphaFoldDB" id="A0A913X911"/>
<keyword evidence="2" id="KW-0963">Cytoplasm</keyword>
<dbReference type="GeneID" id="110238944"/>
<keyword evidence="4" id="KW-0072">Autophagy</keyword>
<dbReference type="InterPro" id="IPR037520">
    <property type="entry name" value="Folliculin/SMCR8_longin"/>
</dbReference>
<protein>
    <recommendedName>
        <fullName evidence="6">UDENN FLCN/SMCR8-type domain-containing protein</fullName>
    </recommendedName>
</protein>
<dbReference type="GO" id="GO:0032045">
    <property type="term" value="C:guanyl-nucleotide exchange factor complex"/>
    <property type="evidence" value="ECO:0007669"/>
    <property type="project" value="TreeGrafter"/>
</dbReference>
<dbReference type="PANTHER" id="PTHR31334">
    <property type="entry name" value="SMITH-MAGENIS SYNDROME REGION GENE 8 PROTEIN"/>
    <property type="match status" value="1"/>
</dbReference>
<keyword evidence="8" id="KW-1185">Reference proteome</keyword>
<dbReference type="OMA" id="KPVKHWV"/>
<dbReference type="Proteomes" id="UP000887567">
    <property type="component" value="Unplaced"/>
</dbReference>
<evidence type="ECO:0000256" key="4">
    <source>
        <dbReference type="ARBA" id="ARBA00023006"/>
    </source>
</evidence>
<dbReference type="PANTHER" id="PTHR31334:SF1">
    <property type="entry name" value="GUANINE NUCLEOTIDE EXCHANGE PROTEIN SMCR8"/>
    <property type="match status" value="1"/>
</dbReference>
<dbReference type="InterPro" id="IPR037521">
    <property type="entry name" value="FLCN/SMCR8_DENN"/>
</dbReference>
<dbReference type="GO" id="GO:0006914">
    <property type="term" value="P:autophagy"/>
    <property type="evidence" value="ECO:0007669"/>
    <property type="project" value="UniProtKB-KW"/>
</dbReference>
<evidence type="ECO:0000256" key="1">
    <source>
        <dbReference type="ARBA" id="ARBA00004496"/>
    </source>
</evidence>
<dbReference type="Pfam" id="PF11704">
    <property type="entry name" value="Folliculin"/>
    <property type="match status" value="1"/>
</dbReference>
<comment type="subcellular location">
    <subcellularLocation>
        <location evidence="1">Cytoplasm</location>
    </subcellularLocation>
</comment>